<feature type="signal peptide" evidence="1">
    <location>
        <begin position="1"/>
        <end position="19"/>
    </location>
</feature>
<accession>A0AAV7BHP9</accession>
<name>A0AAV7BHP9_ENGPU</name>
<keyword evidence="1" id="KW-0732">Signal</keyword>
<evidence type="ECO:0000313" key="2">
    <source>
        <dbReference type="EMBL" id="KAG8572135.1"/>
    </source>
</evidence>
<dbReference type="EMBL" id="WNYA01000005">
    <property type="protein sequence ID" value="KAG8572135.1"/>
    <property type="molecule type" value="Genomic_DNA"/>
</dbReference>
<dbReference type="Proteomes" id="UP000824782">
    <property type="component" value="Unassembled WGS sequence"/>
</dbReference>
<comment type="caution">
    <text evidence="2">The sequence shown here is derived from an EMBL/GenBank/DDBJ whole genome shotgun (WGS) entry which is preliminary data.</text>
</comment>
<proteinExistence type="predicted"/>
<dbReference type="AlphaFoldDB" id="A0AAV7BHP9"/>
<reference evidence="2" key="1">
    <citation type="thesis" date="2020" institute="ProQuest LLC" country="789 East Eisenhower Parkway, Ann Arbor, MI, USA">
        <title>Comparative Genomics and Chromosome Evolution.</title>
        <authorList>
            <person name="Mudd A.B."/>
        </authorList>
    </citation>
    <scope>NUCLEOTIDE SEQUENCE</scope>
    <source>
        <strain evidence="2">237g6f4</strain>
        <tissue evidence="2">Blood</tissue>
    </source>
</reference>
<evidence type="ECO:0000256" key="1">
    <source>
        <dbReference type="SAM" id="SignalP"/>
    </source>
</evidence>
<sequence>MAPFTIIGPISASSILVHALLHLLSQKHFSCSIISHLSLLRSSLFFFYPRHLTCPYKFEKQFLWRSQVFLWKSKWYVSHQI</sequence>
<evidence type="ECO:0000313" key="3">
    <source>
        <dbReference type="Proteomes" id="UP000824782"/>
    </source>
</evidence>
<organism evidence="2 3">
    <name type="scientific">Engystomops pustulosus</name>
    <name type="common">Tungara frog</name>
    <name type="synonym">Physalaemus pustulosus</name>
    <dbReference type="NCBI Taxonomy" id="76066"/>
    <lineage>
        <taxon>Eukaryota</taxon>
        <taxon>Metazoa</taxon>
        <taxon>Chordata</taxon>
        <taxon>Craniata</taxon>
        <taxon>Vertebrata</taxon>
        <taxon>Euteleostomi</taxon>
        <taxon>Amphibia</taxon>
        <taxon>Batrachia</taxon>
        <taxon>Anura</taxon>
        <taxon>Neobatrachia</taxon>
        <taxon>Hyloidea</taxon>
        <taxon>Leptodactylidae</taxon>
        <taxon>Leiuperinae</taxon>
        <taxon>Engystomops</taxon>
    </lineage>
</organism>
<protein>
    <submittedName>
        <fullName evidence="2">Uncharacterized protein</fullName>
    </submittedName>
</protein>
<gene>
    <name evidence="2" type="ORF">GDO81_011927</name>
</gene>
<feature type="chain" id="PRO_5043775920" evidence="1">
    <location>
        <begin position="20"/>
        <end position="81"/>
    </location>
</feature>
<keyword evidence="3" id="KW-1185">Reference proteome</keyword>